<accession>A0A382SH61</accession>
<dbReference type="EMBL" id="UINC01129044">
    <property type="protein sequence ID" value="SVD09183.1"/>
    <property type="molecule type" value="Genomic_DNA"/>
</dbReference>
<reference evidence="2" key="1">
    <citation type="submission" date="2018-05" db="EMBL/GenBank/DDBJ databases">
        <authorList>
            <person name="Lanie J.A."/>
            <person name="Ng W.-L."/>
            <person name="Kazmierczak K.M."/>
            <person name="Andrzejewski T.M."/>
            <person name="Davidsen T.M."/>
            <person name="Wayne K.J."/>
            <person name="Tettelin H."/>
            <person name="Glass J.I."/>
            <person name="Rusch D."/>
            <person name="Podicherti R."/>
            <person name="Tsui H.-C.T."/>
            <person name="Winkler M.E."/>
        </authorList>
    </citation>
    <scope>NUCLEOTIDE SEQUENCE</scope>
</reference>
<proteinExistence type="predicted"/>
<feature type="region of interest" description="Disordered" evidence="1">
    <location>
        <begin position="1"/>
        <end position="30"/>
    </location>
</feature>
<evidence type="ECO:0000313" key="2">
    <source>
        <dbReference type="EMBL" id="SVD09183.1"/>
    </source>
</evidence>
<protein>
    <submittedName>
        <fullName evidence="2">Uncharacterized protein</fullName>
    </submittedName>
</protein>
<name>A0A382SH61_9ZZZZ</name>
<feature type="non-terminal residue" evidence="2">
    <location>
        <position position="1"/>
    </location>
</feature>
<evidence type="ECO:0000256" key="1">
    <source>
        <dbReference type="SAM" id="MobiDB-lite"/>
    </source>
</evidence>
<gene>
    <name evidence="2" type="ORF">METZ01_LOCUS362037</name>
</gene>
<sequence length="39" mass="4294">SQRFNPPFPAQPVRIVSTRSSNSDQPGFKTDLNMALMSA</sequence>
<feature type="compositionally biased region" description="Pro residues" evidence="1">
    <location>
        <begin position="1"/>
        <end position="10"/>
    </location>
</feature>
<organism evidence="2">
    <name type="scientific">marine metagenome</name>
    <dbReference type="NCBI Taxonomy" id="408172"/>
    <lineage>
        <taxon>unclassified sequences</taxon>
        <taxon>metagenomes</taxon>
        <taxon>ecological metagenomes</taxon>
    </lineage>
</organism>
<dbReference type="AlphaFoldDB" id="A0A382SH61"/>